<sequence length="102" mass="11873">MEIDLTQGNQLVVDYLATNGIRALLGRRYNTRDILGQNWIIRQSTINIPMQPTEVNTRNLLDGSVSLHFENYQMQIRYSSQDHEIPNDDDEERTQRIAVLVE</sequence>
<evidence type="ECO:0000313" key="2">
    <source>
        <dbReference type="Proteomes" id="UP000734854"/>
    </source>
</evidence>
<comment type="caution">
    <text evidence="1">The sequence shown here is derived from an EMBL/GenBank/DDBJ whole genome shotgun (WGS) entry which is preliminary data.</text>
</comment>
<organism evidence="1 2">
    <name type="scientific">Zingiber officinale</name>
    <name type="common">Ginger</name>
    <name type="synonym">Amomum zingiber</name>
    <dbReference type="NCBI Taxonomy" id="94328"/>
    <lineage>
        <taxon>Eukaryota</taxon>
        <taxon>Viridiplantae</taxon>
        <taxon>Streptophyta</taxon>
        <taxon>Embryophyta</taxon>
        <taxon>Tracheophyta</taxon>
        <taxon>Spermatophyta</taxon>
        <taxon>Magnoliopsida</taxon>
        <taxon>Liliopsida</taxon>
        <taxon>Zingiberales</taxon>
        <taxon>Zingiberaceae</taxon>
        <taxon>Zingiber</taxon>
    </lineage>
</organism>
<gene>
    <name evidence="1" type="ORF">ZIOFF_070167</name>
</gene>
<proteinExistence type="predicted"/>
<dbReference type="Proteomes" id="UP000734854">
    <property type="component" value="Unassembled WGS sequence"/>
</dbReference>
<dbReference type="EMBL" id="JACMSC010000020">
    <property type="protein sequence ID" value="KAG6472690.1"/>
    <property type="molecule type" value="Genomic_DNA"/>
</dbReference>
<keyword evidence="2" id="KW-1185">Reference proteome</keyword>
<reference evidence="1 2" key="1">
    <citation type="submission" date="2020-08" db="EMBL/GenBank/DDBJ databases">
        <title>Plant Genome Project.</title>
        <authorList>
            <person name="Zhang R.-G."/>
        </authorList>
    </citation>
    <scope>NUCLEOTIDE SEQUENCE [LARGE SCALE GENOMIC DNA]</scope>
    <source>
        <tissue evidence="1">Rhizome</tissue>
    </source>
</reference>
<name>A0A8J5C548_ZINOF</name>
<protein>
    <submittedName>
        <fullName evidence="1">Uncharacterized protein</fullName>
    </submittedName>
</protein>
<accession>A0A8J5C548</accession>
<evidence type="ECO:0000313" key="1">
    <source>
        <dbReference type="EMBL" id="KAG6472690.1"/>
    </source>
</evidence>
<dbReference type="AlphaFoldDB" id="A0A8J5C548"/>